<dbReference type="PANTHER" id="PTHR10900:SF125">
    <property type="entry name" value="FAS1 DOMAIN-CONTAINING PROTEIN YLR001C"/>
    <property type="match status" value="1"/>
</dbReference>
<gene>
    <name evidence="3" type="ORF">CLAFUR5_05084</name>
</gene>
<dbReference type="SUPFAM" id="SSF82153">
    <property type="entry name" value="FAS1 domain"/>
    <property type="match status" value="2"/>
</dbReference>
<protein>
    <recommendedName>
        <fullName evidence="2">FAS1 domain-containing protein</fullName>
    </recommendedName>
</protein>
<sequence length="383" mass="41864">MFGSAQSLALLCAGALSFGSVMAQDSKPQYGQNGGEQGGQLQPVLTTISQDPDLSMFYSLFFKTGFMGKPGPMFEERFNDPRRLDGTKYTVFAPTNQALQKLPSTVIEQLQEPASFPLLEQILYTHVIQADLRAQDFGSNKQFRTAGQSTLGFDRSGCVTSNAGLTRTAAPQYCQARIVNQRNSPLRASNGAVYKIDGLIDGLITFFGEDAGGRMPSISYESGTVQDVLARDSELSTLNRLYTDIAPSYLVRLGLYDADRQGGKKKWIYLAPSNTAFEALPQGAMEAMMAPATNPFSSFTLGFGLVNNYSQRMPMQATSTTGFNITIADGKVNNARVEKKTCVDNACIWHIGRLIDPVYPASYRPQAAAFGSYRQQKDSKQSR</sequence>
<reference evidence="3" key="1">
    <citation type="submission" date="2021-12" db="EMBL/GenBank/DDBJ databases">
        <authorList>
            <person name="Zaccaron A."/>
            <person name="Stergiopoulos I."/>
        </authorList>
    </citation>
    <scope>NUCLEOTIDE SEQUENCE</scope>
    <source>
        <strain evidence="3">Race5_Kim</strain>
    </source>
</reference>
<dbReference type="OMA" id="GRVMNAK"/>
<feature type="chain" id="PRO_5040217796" description="FAS1 domain-containing protein" evidence="1">
    <location>
        <begin position="24"/>
        <end position="383"/>
    </location>
</feature>
<dbReference type="Pfam" id="PF02469">
    <property type="entry name" value="Fasciclin"/>
    <property type="match status" value="1"/>
</dbReference>
<evidence type="ECO:0000259" key="2">
    <source>
        <dbReference type="PROSITE" id="PS50213"/>
    </source>
</evidence>
<dbReference type="Gene3D" id="2.30.180.10">
    <property type="entry name" value="FAS1 domain"/>
    <property type="match status" value="2"/>
</dbReference>
<evidence type="ECO:0000313" key="3">
    <source>
        <dbReference type="EMBL" id="UJO15887.1"/>
    </source>
</evidence>
<name>A0A9Q8P7G7_PASFU</name>
<keyword evidence="4" id="KW-1185">Reference proteome</keyword>
<dbReference type="RefSeq" id="XP_047760253.1">
    <property type="nucleotide sequence ID" value="XM_047904232.1"/>
</dbReference>
<keyword evidence="1" id="KW-0732">Signal</keyword>
<dbReference type="Proteomes" id="UP000756132">
    <property type="component" value="Chromosome 4"/>
</dbReference>
<dbReference type="OrthoDB" id="286301at2759"/>
<dbReference type="KEGG" id="ffu:CLAFUR5_05084"/>
<organism evidence="3 4">
    <name type="scientific">Passalora fulva</name>
    <name type="common">Tomato leaf mold</name>
    <name type="synonym">Cladosporium fulvum</name>
    <dbReference type="NCBI Taxonomy" id="5499"/>
    <lineage>
        <taxon>Eukaryota</taxon>
        <taxon>Fungi</taxon>
        <taxon>Dikarya</taxon>
        <taxon>Ascomycota</taxon>
        <taxon>Pezizomycotina</taxon>
        <taxon>Dothideomycetes</taxon>
        <taxon>Dothideomycetidae</taxon>
        <taxon>Mycosphaerellales</taxon>
        <taxon>Mycosphaerellaceae</taxon>
        <taxon>Fulvia</taxon>
    </lineage>
</organism>
<feature type="domain" description="FAS1" evidence="2">
    <location>
        <begin position="41"/>
        <end position="200"/>
    </location>
</feature>
<evidence type="ECO:0000256" key="1">
    <source>
        <dbReference type="SAM" id="SignalP"/>
    </source>
</evidence>
<dbReference type="SMART" id="SM00554">
    <property type="entry name" value="FAS1"/>
    <property type="match status" value="1"/>
</dbReference>
<dbReference type="InterPro" id="IPR000782">
    <property type="entry name" value="FAS1_domain"/>
</dbReference>
<evidence type="ECO:0000313" key="4">
    <source>
        <dbReference type="Proteomes" id="UP000756132"/>
    </source>
</evidence>
<dbReference type="EMBL" id="CP090166">
    <property type="protein sequence ID" value="UJO15887.1"/>
    <property type="molecule type" value="Genomic_DNA"/>
</dbReference>
<dbReference type="GeneID" id="71984962"/>
<dbReference type="InterPro" id="IPR036378">
    <property type="entry name" value="FAS1_dom_sf"/>
</dbReference>
<feature type="signal peptide" evidence="1">
    <location>
        <begin position="1"/>
        <end position="23"/>
    </location>
</feature>
<dbReference type="PROSITE" id="PS50213">
    <property type="entry name" value="FAS1"/>
    <property type="match status" value="1"/>
</dbReference>
<dbReference type="PANTHER" id="PTHR10900">
    <property type="entry name" value="PERIOSTIN-RELATED"/>
    <property type="match status" value="1"/>
</dbReference>
<reference evidence="3" key="2">
    <citation type="journal article" date="2022" name="Microb. Genom.">
        <title>A chromosome-scale genome assembly of the tomato pathogen Cladosporium fulvum reveals a compartmentalized genome architecture and the presence of a dispensable chromosome.</title>
        <authorList>
            <person name="Zaccaron A.Z."/>
            <person name="Chen L.H."/>
            <person name="Samaras A."/>
            <person name="Stergiopoulos I."/>
        </authorList>
    </citation>
    <scope>NUCLEOTIDE SEQUENCE</scope>
    <source>
        <strain evidence="3">Race5_Kim</strain>
    </source>
</reference>
<dbReference type="AlphaFoldDB" id="A0A9Q8P7G7"/>
<dbReference type="InterPro" id="IPR050904">
    <property type="entry name" value="Adhesion/Biosynth-related"/>
</dbReference>
<proteinExistence type="predicted"/>
<accession>A0A9Q8P7G7</accession>